<evidence type="ECO:0000313" key="3">
    <source>
        <dbReference type="Proteomes" id="UP000294360"/>
    </source>
</evidence>
<reference evidence="2 3" key="1">
    <citation type="submission" date="2019-03" db="EMBL/GenBank/DDBJ databases">
        <authorList>
            <person name="Kox A.R. M."/>
        </authorList>
    </citation>
    <scope>NUCLEOTIDE SEQUENCE [LARGE SCALE GENOMIC DNA]</scope>
    <source>
        <strain evidence="2">MTUNDRAET4 annotated genome</strain>
        <plasmid evidence="3">2</plasmid>
    </source>
</reference>
<dbReference type="AlphaFoldDB" id="A0A4V6INA7"/>
<geneLocation type="plasmid" evidence="2 3">
    <name>2</name>
</geneLocation>
<dbReference type="Proteomes" id="UP000294360">
    <property type="component" value="Plasmid 2"/>
</dbReference>
<accession>A0A4V6INA7</accession>
<gene>
    <name evidence="2" type="ORF">MTUNDRAET4_0177</name>
</gene>
<proteinExistence type="predicted"/>
<name>A0A4V6INA7_METTU</name>
<evidence type="ECO:0000313" key="2">
    <source>
        <dbReference type="EMBL" id="VFU16525.1"/>
    </source>
</evidence>
<dbReference type="EMBL" id="LR536451">
    <property type="protein sequence ID" value="VFU16525.1"/>
    <property type="molecule type" value="Genomic_DNA"/>
</dbReference>
<dbReference type="KEGG" id="mtun:MTUNDRAET4_0177.1"/>
<evidence type="ECO:0000256" key="1">
    <source>
        <dbReference type="SAM" id="MobiDB-lite"/>
    </source>
</evidence>
<sequence length="106" mass="11759">MRAPAYVNGARSGFARLQPLRLISAMGRNPLRGVNDTLFGRQLPFLRSGADRDLRERVENRHRTATGRFTVGKVSRHQFVRDNTVPHSRKRNAAAGIGGDHGISGR</sequence>
<feature type="region of interest" description="Disordered" evidence="1">
    <location>
        <begin position="79"/>
        <end position="106"/>
    </location>
</feature>
<organism evidence="2 3">
    <name type="scientific">Methylocella tundrae</name>
    <dbReference type="NCBI Taxonomy" id="227605"/>
    <lineage>
        <taxon>Bacteria</taxon>
        <taxon>Pseudomonadati</taxon>
        <taxon>Pseudomonadota</taxon>
        <taxon>Alphaproteobacteria</taxon>
        <taxon>Hyphomicrobiales</taxon>
        <taxon>Beijerinckiaceae</taxon>
        <taxon>Methylocella</taxon>
    </lineage>
</organism>
<feature type="compositionally biased region" description="Gly residues" evidence="1">
    <location>
        <begin position="96"/>
        <end position="106"/>
    </location>
</feature>
<protein>
    <submittedName>
        <fullName evidence="2">Uncharacterized protein</fullName>
    </submittedName>
</protein>
<keyword evidence="2" id="KW-0614">Plasmid</keyword>